<evidence type="ECO:0000256" key="7">
    <source>
        <dbReference type="ARBA" id="ARBA00023136"/>
    </source>
</evidence>
<evidence type="ECO:0000256" key="2">
    <source>
        <dbReference type="ARBA" id="ARBA00022475"/>
    </source>
</evidence>
<dbReference type="RefSeq" id="WP_219878714.1">
    <property type="nucleotide sequence ID" value="NZ_JAHYXK010000020.1"/>
</dbReference>
<organism evidence="9 10">
    <name type="scientific">Pontibacter aydingkolensis</name>
    <dbReference type="NCBI Taxonomy" id="1911536"/>
    <lineage>
        <taxon>Bacteria</taxon>
        <taxon>Pseudomonadati</taxon>
        <taxon>Bacteroidota</taxon>
        <taxon>Cytophagia</taxon>
        <taxon>Cytophagales</taxon>
        <taxon>Hymenobacteraceae</taxon>
        <taxon>Pontibacter</taxon>
    </lineage>
</organism>
<evidence type="ECO:0000313" key="10">
    <source>
        <dbReference type="Proteomes" id="UP000813018"/>
    </source>
</evidence>
<evidence type="ECO:0008006" key="11">
    <source>
        <dbReference type="Google" id="ProtNLM"/>
    </source>
</evidence>
<dbReference type="InterPro" id="IPR050297">
    <property type="entry name" value="LipidA_mod_glycosyltrf_83"/>
</dbReference>
<evidence type="ECO:0000256" key="4">
    <source>
        <dbReference type="ARBA" id="ARBA00022679"/>
    </source>
</evidence>
<feature type="transmembrane region" description="Helical" evidence="8">
    <location>
        <begin position="164"/>
        <end position="189"/>
    </location>
</feature>
<evidence type="ECO:0000256" key="6">
    <source>
        <dbReference type="ARBA" id="ARBA00022989"/>
    </source>
</evidence>
<keyword evidence="10" id="KW-1185">Reference proteome</keyword>
<feature type="transmembrane region" description="Helical" evidence="8">
    <location>
        <begin position="133"/>
        <end position="152"/>
    </location>
</feature>
<dbReference type="EMBL" id="JAHYXK010000020">
    <property type="protein sequence ID" value="MBW7468840.1"/>
    <property type="molecule type" value="Genomic_DNA"/>
</dbReference>
<gene>
    <name evidence="9" type="ORF">K0O23_17325</name>
</gene>
<dbReference type="PANTHER" id="PTHR33908">
    <property type="entry name" value="MANNOSYLTRANSFERASE YKCB-RELATED"/>
    <property type="match status" value="1"/>
</dbReference>
<comment type="caution">
    <text evidence="9">The sequence shown here is derived from an EMBL/GenBank/DDBJ whole genome shotgun (WGS) entry which is preliminary data.</text>
</comment>
<feature type="transmembrane region" description="Helical" evidence="8">
    <location>
        <begin position="12"/>
        <end position="31"/>
    </location>
</feature>
<evidence type="ECO:0000256" key="5">
    <source>
        <dbReference type="ARBA" id="ARBA00022692"/>
    </source>
</evidence>
<accession>A0ABS7CYK0</accession>
<reference evidence="9 10" key="1">
    <citation type="journal article" date="2016" name="Int. J. Syst. Evol. Microbiol.">
        <title>Pontibacter aydingkolensis sp. nov., isolated from soil of a salt lake.</title>
        <authorList>
            <person name="Osman G."/>
            <person name="Zhang T."/>
            <person name="Lou K."/>
            <person name="Gao Y."/>
            <person name="Chang W."/>
            <person name="Lin Q."/>
            <person name="Yang H.M."/>
            <person name="Huo X.D."/>
            <person name="Wang N."/>
        </authorList>
    </citation>
    <scope>NUCLEOTIDE SEQUENCE [LARGE SCALE GENOMIC DNA]</scope>
    <source>
        <strain evidence="9 10">KACC 19255</strain>
    </source>
</reference>
<keyword evidence="4" id="KW-0808">Transferase</keyword>
<evidence type="ECO:0000256" key="1">
    <source>
        <dbReference type="ARBA" id="ARBA00004651"/>
    </source>
</evidence>
<evidence type="ECO:0000256" key="8">
    <source>
        <dbReference type="SAM" id="Phobius"/>
    </source>
</evidence>
<dbReference type="Proteomes" id="UP000813018">
    <property type="component" value="Unassembled WGS sequence"/>
</dbReference>
<keyword evidence="7 8" id="KW-0472">Membrane</keyword>
<feature type="transmembrane region" description="Helical" evidence="8">
    <location>
        <begin position="108"/>
        <end position="127"/>
    </location>
</feature>
<feature type="transmembrane region" description="Helical" evidence="8">
    <location>
        <begin position="70"/>
        <end position="101"/>
    </location>
</feature>
<feature type="transmembrane region" description="Helical" evidence="8">
    <location>
        <begin position="299"/>
        <end position="316"/>
    </location>
</feature>
<keyword evidence="3" id="KW-0328">Glycosyltransferase</keyword>
<feature type="transmembrane region" description="Helical" evidence="8">
    <location>
        <begin position="201"/>
        <end position="220"/>
    </location>
</feature>
<keyword evidence="2" id="KW-1003">Cell membrane</keyword>
<feature type="transmembrane region" description="Helical" evidence="8">
    <location>
        <begin position="354"/>
        <end position="374"/>
    </location>
</feature>
<dbReference type="PANTHER" id="PTHR33908:SF11">
    <property type="entry name" value="MEMBRANE PROTEIN"/>
    <property type="match status" value="1"/>
</dbReference>
<feature type="transmembrane region" description="Helical" evidence="8">
    <location>
        <begin position="328"/>
        <end position="348"/>
    </location>
</feature>
<keyword evidence="5 8" id="KW-0812">Transmembrane</keyword>
<evidence type="ECO:0000256" key="3">
    <source>
        <dbReference type="ARBA" id="ARBA00022676"/>
    </source>
</evidence>
<name>A0ABS7CYK0_9BACT</name>
<proteinExistence type="predicted"/>
<keyword evidence="6 8" id="KW-1133">Transmembrane helix</keyword>
<comment type="subcellular location">
    <subcellularLocation>
        <location evidence="1">Cell membrane</location>
        <topology evidence="1">Multi-pass membrane protein</topology>
    </subcellularLocation>
</comment>
<evidence type="ECO:0000313" key="9">
    <source>
        <dbReference type="EMBL" id="MBW7468840.1"/>
    </source>
</evidence>
<protein>
    <recommendedName>
        <fullName evidence="11">Glycosyltransferase RgtA/B/C/D-like domain-containing protein</fullName>
    </recommendedName>
</protein>
<sequence>MYPLSTPLFKERHLQFSLVILWLVLQSFFIWKYDIRFMGDSQGYITYAQNIAEHFYFAANYQLKYVGYPVFLAILFKLGFGLKGVIICQTIISGFASVALYKTTRQLAGNYVAPVLATLLFIGWYDLQFYNGFILTESLYISLLVFAFYLLVRAESIKQSLWVVPVLLYIALIRPNGFIALVAYFAYLFTIAFTATKSIKYRTALILLVTVVPLAAILVVDQYLLQQFTIVETYEKGKLVFMYDGLLVHSDKPIVMPPEDASPLAKMLLFVKENTAYFLRMSLYRFLLFWGNVKPFYSLLHNAIIVVVLYPLYFFTVKAMATTKRMPLPLSMFVAFLLLQQCFITTVTSEDWNGRFLMSLISFVFMFGAIGISWQIEKWWPKYKPATKAAVPAAP</sequence>